<dbReference type="Proteomes" id="UP000250235">
    <property type="component" value="Unassembled WGS sequence"/>
</dbReference>
<keyword evidence="3" id="KW-1185">Reference proteome</keyword>
<evidence type="ECO:0000313" key="2">
    <source>
        <dbReference type="EMBL" id="KZV18824.1"/>
    </source>
</evidence>
<evidence type="ECO:0000313" key="3">
    <source>
        <dbReference type="Proteomes" id="UP000250235"/>
    </source>
</evidence>
<proteinExistence type="predicted"/>
<feature type="compositionally biased region" description="Basic and acidic residues" evidence="1">
    <location>
        <begin position="134"/>
        <end position="144"/>
    </location>
</feature>
<gene>
    <name evidence="2" type="ORF">F511_35591</name>
</gene>
<reference evidence="2 3" key="1">
    <citation type="journal article" date="2015" name="Proc. Natl. Acad. Sci. U.S.A.">
        <title>The resurrection genome of Boea hygrometrica: A blueprint for survival of dehydration.</title>
        <authorList>
            <person name="Xiao L."/>
            <person name="Yang G."/>
            <person name="Zhang L."/>
            <person name="Yang X."/>
            <person name="Zhao S."/>
            <person name="Ji Z."/>
            <person name="Zhou Q."/>
            <person name="Hu M."/>
            <person name="Wang Y."/>
            <person name="Chen M."/>
            <person name="Xu Y."/>
            <person name="Jin H."/>
            <person name="Xiao X."/>
            <person name="Hu G."/>
            <person name="Bao F."/>
            <person name="Hu Y."/>
            <person name="Wan P."/>
            <person name="Li L."/>
            <person name="Deng X."/>
            <person name="Kuang T."/>
            <person name="Xiang C."/>
            <person name="Zhu J.K."/>
            <person name="Oliver M.J."/>
            <person name="He Y."/>
        </authorList>
    </citation>
    <scope>NUCLEOTIDE SEQUENCE [LARGE SCALE GENOMIC DNA]</scope>
    <source>
        <strain evidence="3">cv. XS01</strain>
    </source>
</reference>
<feature type="region of interest" description="Disordered" evidence="1">
    <location>
        <begin position="134"/>
        <end position="180"/>
    </location>
</feature>
<dbReference type="AlphaFoldDB" id="A0A2Z7AHU9"/>
<dbReference type="EMBL" id="KV017193">
    <property type="protein sequence ID" value="KZV18824.1"/>
    <property type="molecule type" value="Genomic_DNA"/>
</dbReference>
<feature type="compositionally biased region" description="Basic and acidic residues" evidence="1">
    <location>
        <begin position="171"/>
        <end position="180"/>
    </location>
</feature>
<feature type="compositionally biased region" description="Basic and acidic residues" evidence="1">
    <location>
        <begin position="155"/>
        <end position="164"/>
    </location>
</feature>
<sequence length="436" mass="49587">MFRLVPAGGFVCEYLLVVQQELLPESSGLLAVLVVAQYKVRILSLYFSEERSLDEVRDGCDGFPCLLLSWLRTVYAICVIAAFHMFICLYSSMLHTRMLGQSHDQQRNLGNLKTHTCNNTQAPEDLGVKTQYGEPHKQHKEATDKYANAMQGKKATTENREPKDLNNNSKARSDQRKDNKWPRLHLLLPTHEMWELPTPLIAANKPSREMRYGNYPLSLRGIRELPSRPRSQHPVILKSTEQAQLEKQSSTGTEYTHSQAYNPCSILSCKQAHIHTSNLWATITTSRFHNDVPSTLTHEMLELPTPLIAANKPNRENEVRELPAQPPRYTGTTRSSLNTASWYSQFNRTVIASKPELNMRLLTAEETVSTTLNLSQLGFPLADRSCNKSRFTPKQISTNSNDVVENYCRKWTRRPLLTAKHRPKFASKATTDLSHS</sequence>
<evidence type="ECO:0000256" key="1">
    <source>
        <dbReference type="SAM" id="MobiDB-lite"/>
    </source>
</evidence>
<accession>A0A2Z7AHU9</accession>
<organism evidence="2 3">
    <name type="scientific">Dorcoceras hygrometricum</name>
    <dbReference type="NCBI Taxonomy" id="472368"/>
    <lineage>
        <taxon>Eukaryota</taxon>
        <taxon>Viridiplantae</taxon>
        <taxon>Streptophyta</taxon>
        <taxon>Embryophyta</taxon>
        <taxon>Tracheophyta</taxon>
        <taxon>Spermatophyta</taxon>
        <taxon>Magnoliopsida</taxon>
        <taxon>eudicotyledons</taxon>
        <taxon>Gunneridae</taxon>
        <taxon>Pentapetalae</taxon>
        <taxon>asterids</taxon>
        <taxon>lamiids</taxon>
        <taxon>Lamiales</taxon>
        <taxon>Gesneriaceae</taxon>
        <taxon>Didymocarpoideae</taxon>
        <taxon>Trichosporeae</taxon>
        <taxon>Loxocarpinae</taxon>
        <taxon>Dorcoceras</taxon>
    </lineage>
</organism>
<name>A0A2Z7AHU9_9LAMI</name>
<protein>
    <submittedName>
        <fullName evidence="2">Peptide-N(4)-(N-acetyl-beta-glucosaminyl)asparagine amidase</fullName>
    </submittedName>
</protein>